<dbReference type="SMART" id="SM00901">
    <property type="entry name" value="FRG"/>
    <property type="match status" value="1"/>
</dbReference>
<dbReference type="InterPro" id="IPR014966">
    <property type="entry name" value="FRG-dom"/>
</dbReference>
<organism evidence="2 3">
    <name type="scientific">Anaerobaca lacustris</name>
    <dbReference type="NCBI Taxonomy" id="3044600"/>
    <lineage>
        <taxon>Bacteria</taxon>
        <taxon>Pseudomonadati</taxon>
        <taxon>Planctomycetota</taxon>
        <taxon>Phycisphaerae</taxon>
        <taxon>Sedimentisphaerales</taxon>
        <taxon>Anaerobacaceae</taxon>
        <taxon>Anaerobaca</taxon>
    </lineage>
</organism>
<dbReference type="EMBL" id="JASCXX010000031">
    <property type="protein sequence ID" value="MDI6451237.1"/>
    <property type="molecule type" value="Genomic_DNA"/>
</dbReference>
<evidence type="ECO:0000313" key="3">
    <source>
        <dbReference type="Proteomes" id="UP001431776"/>
    </source>
</evidence>
<name>A0AAW6U022_9BACT</name>
<proteinExistence type="predicted"/>
<dbReference type="Pfam" id="PF08867">
    <property type="entry name" value="FRG"/>
    <property type="match status" value="1"/>
</dbReference>
<reference evidence="2" key="1">
    <citation type="submission" date="2023-05" db="EMBL/GenBank/DDBJ databases">
        <title>Anaerotaeda fermentans gen. nov., sp. nov., a novel anaerobic planctomycete of the new family within the order Sedimentisphaerales isolated from Taman Peninsula, Russia.</title>
        <authorList>
            <person name="Khomyakova M.A."/>
            <person name="Merkel A.Y."/>
            <person name="Slobodkin A.I."/>
        </authorList>
    </citation>
    <scope>NUCLEOTIDE SEQUENCE</scope>
    <source>
        <strain evidence="2">M17dextr</strain>
    </source>
</reference>
<sequence length="281" mass="31708">MRTVSLDGWSHFVTTARYLKRETGSLRCQRELSVSDTVFRGHRDAAWHLQTTLDRERPGMSLRQYFDIMARILPCIERHSKRQWPDAEKAIRRLMRVGLPNIYSLREGNSAAAVLSFMAYLRHHGFPSPFLDWTRSPYVAAFFAFESCDLCAQEVAVHTFRESTGWIGESPDTSEVRALGIGPQLLGTSTRHGRQRSEYTLCVEKVSSNPCLDSYIFADHEAAINVPGFRIEGGRELDVSDAENAVTKYTIPAGERNAALASLAEKGITRQRLFTHGVENL</sequence>
<comment type="caution">
    <text evidence="2">The sequence shown here is derived from an EMBL/GenBank/DDBJ whole genome shotgun (WGS) entry which is preliminary data.</text>
</comment>
<keyword evidence="3" id="KW-1185">Reference proteome</keyword>
<dbReference type="AlphaFoldDB" id="A0AAW6U022"/>
<dbReference type="Proteomes" id="UP001431776">
    <property type="component" value="Unassembled WGS sequence"/>
</dbReference>
<evidence type="ECO:0000313" key="2">
    <source>
        <dbReference type="EMBL" id="MDI6451237.1"/>
    </source>
</evidence>
<evidence type="ECO:0000259" key="1">
    <source>
        <dbReference type="SMART" id="SM00901"/>
    </source>
</evidence>
<feature type="domain" description="FRG" evidence="1">
    <location>
        <begin position="33"/>
        <end position="156"/>
    </location>
</feature>
<feature type="non-terminal residue" evidence="2">
    <location>
        <position position="281"/>
    </location>
</feature>
<accession>A0AAW6U022</accession>
<gene>
    <name evidence="2" type="ORF">QJ522_19400</name>
</gene>
<protein>
    <submittedName>
        <fullName evidence="2">FRG domain-containing protein</fullName>
    </submittedName>
</protein>